<dbReference type="InterPro" id="IPR036909">
    <property type="entry name" value="Cyt_c-like_dom_sf"/>
</dbReference>
<gene>
    <name evidence="4" type="ORF">K4G66_17420</name>
</gene>
<dbReference type="AlphaFoldDB" id="A0AA49GI93"/>
<dbReference type="InterPro" id="IPR032675">
    <property type="entry name" value="LRR_dom_sf"/>
</dbReference>
<keyword evidence="1" id="KW-0472">Membrane</keyword>
<reference evidence="4" key="1">
    <citation type="journal article" date="2023" name="Comput. Struct. Biotechnol. J.">
        <title>Discovery of a novel marine Bacteroidetes with a rich repertoire of carbohydrate-active enzymes.</title>
        <authorList>
            <person name="Chen B."/>
            <person name="Liu G."/>
            <person name="Chen Q."/>
            <person name="Wang H."/>
            <person name="Liu L."/>
            <person name="Tang K."/>
        </authorList>
    </citation>
    <scope>NUCLEOTIDE SEQUENCE</scope>
    <source>
        <strain evidence="4">TK19036</strain>
    </source>
</reference>
<evidence type="ECO:0000259" key="2">
    <source>
        <dbReference type="Pfam" id="PF07635"/>
    </source>
</evidence>
<keyword evidence="1" id="KW-0812">Transmembrane</keyword>
<evidence type="ECO:0000259" key="3">
    <source>
        <dbReference type="Pfam" id="PF09990"/>
    </source>
</evidence>
<feature type="domain" description="DUF2231" evidence="3">
    <location>
        <begin position="13"/>
        <end position="136"/>
    </location>
</feature>
<proteinExistence type="predicted"/>
<dbReference type="InterPro" id="IPR011429">
    <property type="entry name" value="Cyt_c_Planctomycete-type"/>
</dbReference>
<evidence type="ECO:0000256" key="1">
    <source>
        <dbReference type="SAM" id="Phobius"/>
    </source>
</evidence>
<feature type="transmembrane region" description="Helical" evidence="1">
    <location>
        <begin position="16"/>
        <end position="34"/>
    </location>
</feature>
<name>A0AA49GI93_9BACT</name>
<feature type="transmembrane region" description="Helical" evidence="1">
    <location>
        <begin position="81"/>
        <end position="102"/>
    </location>
</feature>
<dbReference type="Pfam" id="PF09990">
    <property type="entry name" value="DUF2231"/>
    <property type="match status" value="1"/>
</dbReference>
<keyword evidence="1" id="KW-1133">Transmembrane helix</keyword>
<dbReference type="InterPro" id="IPR019251">
    <property type="entry name" value="DUF2231_TM"/>
</dbReference>
<dbReference type="Gene3D" id="3.80.10.10">
    <property type="entry name" value="Ribonuclease Inhibitor"/>
    <property type="match status" value="1"/>
</dbReference>
<dbReference type="EMBL" id="CP120682">
    <property type="protein sequence ID" value="WKN34161.1"/>
    <property type="molecule type" value="Genomic_DNA"/>
</dbReference>
<dbReference type="PANTHER" id="PTHR35889">
    <property type="entry name" value="CYCLOINULO-OLIGOSACCHARIDE FRUCTANOTRANSFERASE-RELATED"/>
    <property type="match status" value="1"/>
</dbReference>
<organism evidence="4">
    <name type="scientific">Roseihalotalea indica</name>
    <dbReference type="NCBI Taxonomy" id="2867963"/>
    <lineage>
        <taxon>Bacteria</taxon>
        <taxon>Pseudomonadati</taxon>
        <taxon>Bacteroidota</taxon>
        <taxon>Cytophagia</taxon>
        <taxon>Cytophagales</taxon>
        <taxon>Catalimonadaceae</taxon>
        <taxon>Roseihalotalea</taxon>
    </lineage>
</organism>
<dbReference type="GO" id="GO:0009055">
    <property type="term" value="F:electron transfer activity"/>
    <property type="evidence" value="ECO:0007669"/>
    <property type="project" value="InterPro"/>
</dbReference>
<feature type="transmembrane region" description="Helical" evidence="1">
    <location>
        <begin position="114"/>
        <end position="134"/>
    </location>
</feature>
<dbReference type="SUPFAM" id="SSF52047">
    <property type="entry name" value="RNI-like"/>
    <property type="match status" value="1"/>
</dbReference>
<reference evidence="4" key="2">
    <citation type="journal article" date="2024" name="Antonie Van Leeuwenhoek">
        <title>Roseihalotalea indica gen. nov., sp. nov., a halophilic Bacteroidetes from mesopelagic Southwest Indian Ocean with higher carbohydrate metabolic potential.</title>
        <authorList>
            <person name="Chen B."/>
            <person name="Zhang M."/>
            <person name="Lin D."/>
            <person name="Ye J."/>
            <person name="Tang K."/>
        </authorList>
    </citation>
    <scope>NUCLEOTIDE SEQUENCE</scope>
    <source>
        <strain evidence="4">TK19036</strain>
    </source>
</reference>
<feature type="domain" description="Cytochrome C Planctomycete-type" evidence="2">
    <location>
        <begin position="189"/>
        <end position="248"/>
    </location>
</feature>
<dbReference type="PANTHER" id="PTHR35889:SF3">
    <property type="entry name" value="F-BOX DOMAIN-CONTAINING PROTEIN"/>
    <property type="match status" value="1"/>
</dbReference>
<dbReference type="Pfam" id="PF07635">
    <property type="entry name" value="PSCyt1"/>
    <property type="match status" value="1"/>
</dbReference>
<sequence>METPDIVLFFGRFHPLILHLPIGFLALAFLLEILSRFERFRAYRPAVGLTLLLGAASAAVAAILGYMLAQGGGYGEDLLSLHQWLGIGTAVLAIVSFILYQQRNKQVNPVMDKAYVSTLSVMILVLMGAGHFGGSLTHGSDYLTQYMPNTLRKLAGMPAKESKEIKPITNLEEAVVYSDIIYPIFDTRCVSCHNPDKKKGELMMHTAEALLEGGENGPIFVAGDPEKSEMLLRIHLPEEDDDHMPPDGKSQLTDEQVALLTWWVAQGAPFDKTVAEVSVDEETQAVLNTLVDPNANKSEVEVLLASEVAPADEQTVANLQQRGVMIMPLAEKVHWLQVNVPRSASADSLMNELGKASEQITWLDFGNTATTDEALETLPQFKNVTRLHLENTQVTDAGLAFIAKLPYLEYLNLYGTQVTDEGIQQLSSLPNLRKLYLWQTQVTEQGAAQLQEANPQIEVNIGVENAEAKKSDSAVAAR</sequence>
<feature type="transmembrane region" description="Helical" evidence="1">
    <location>
        <begin position="46"/>
        <end position="69"/>
    </location>
</feature>
<dbReference type="GO" id="GO:0020037">
    <property type="term" value="F:heme binding"/>
    <property type="evidence" value="ECO:0007669"/>
    <property type="project" value="InterPro"/>
</dbReference>
<dbReference type="SUPFAM" id="SSF46626">
    <property type="entry name" value="Cytochrome c"/>
    <property type="match status" value="1"/>
</dbReference>
<evidence type="ECO:0000313" key="4">
    <source>
        <dbReference type="EMBL" id="WKN34161.1"/>
    </source>
</evidence>
<protein>
    <submittedName>
        <fullName evidence="4">Uncharacterized protein</fullName>
    </submittedName>
</protein>
<accession>A0AA49GI93</accession>